<reference evidence="3 4" key="1">
    <citation type="journal article" date="2021" name="Plant Biotechnol. J.">
        <title>Multi-omics assisted identification of the key and species-specific regulatory components of drought-tolerant mechanisms in Gossypium stocksii.</title>
        <authorList>
            <person name="Yu D."/>
            <person name="Ke L."/>
            <person name="Zhang D."/>
            <person name="Wu Y."/>
            <person name="Sun Y."/>
            <person name="Mei J."/>
            <person name="Sun J."/>
            <person name="Sun Y."/>
        </authorList>
    </citation>
    <scope>NUCLEOTIDE SEQUENCE [LARGE SCALE GENOMIC DNA]</scope>
    <source>
        <strain evidence="4">cv. E1</strain>
        <tissue evidence="3">Leaf</tissue>
    </source>
</reference>
<evidence type="ECO:0000259" key="2">
    <source>
        <dbReference type="SMART" id="SM00672"/>
    </source>
</evidence>
<sequence length="371" mass="43478">MAEHVKHVLGDQTIHGCFPNFGVGRLKGFVSTTTIFIFFFFLLAIAALLNWMDIGIPLGQARSSEIHHESVEFPFNCSNLVNYPSLIVFALLCCGRGEVNIKPWEETLRAIKKGNERIKWEKREPYAYWKGNPLVSRERRLSFMKCNLSAKHDWNVRLYKQDWGQEIQGGFKHSKLEDQCTHRYKIYIEGVTWSVSEKYILACDSMTLMIQPKYYDFFSRSMVPMQHFWPIRRKNRCKHLKFAVEWGNNHPHEAEAIGKAGSKFIEEALTMRNVYDYMFHLLNEYSKLLKFKPTIPPNAQKLCSETTEQGLWKEFMVQSMVKSPSDKPPCALPPPFEPQAIQTSLDAKENKTRQTETWETEYWKKLKHKKH</sequence>
<evidence type="ECO:0000313" key="4">
    <source>
        <dbReference type="Proteomes" id="UP000828251"/>
    </source>
</evidence>
<name>A0A9D3ZZG8_9ROSI</name>
<dbReference type="Proteomes" id="UP000828251">
    <property type="component" value="Unassembled WGS sequence"/>
</dbReference>
<gene>
    <name evidence="3" type="ORF">J1N35_020677</name>
</gene>
<keyword evidence="4" id="KW-1185">Reference proteome</keyword>
<dbReference type="EMBL" id="JAIQCV010000007">
    <property type="protein sequence ID" value="KAH1080916.1"/>
    <property type="molecule type" value="Genomic_DNA"/>
</dbReference>
<feature type="transmembrane region" description="Helical" evidence="1">
    <location>
        <begin position="29"/>
        <end position="52"/>
    </location>
</feature>
<dbReference type="AlphaFoldDB" id="A0A9D3ZZG8"/>
<protein>
    <recommendedName>
        <fullName evidence="2">Glycosyl transferase CAP10 domain-containing protein</fullName>
    </recommendedName>
</protein>
<keyword evidence="1" id="KW-0812">Transmembrane</keyword>
<organism evidence="3 4">
    <name type="scientific">Gossypium stocksii</name>
    <dbReference type="NCBI Taxonomy" id="47602"/>
    <lineage>
        <taxon>Eukaryota</taxon>
        <taxon>Viridiplantae</taxon>
        <taxon>Streptophyta</taxon>
        <taxon>Embryophyta</taxon>
        <taxon>Tracheophyta</taxon>
        <taxon>Spermatophyta</taxon>
        <taxon>Magnoliopsida</taxon>
        <taxon>eudicotyledons</taxon>
        <taxon>Gunneridae</taxon>
        <taxon>Pentapetalae</taxon>
        <taxon>rosids</taxon>
        <taxon>malvids</taxon>
        <taxon>Malvales</taxon>
        <taxon>Malvaceae</taxon>
        <taxon>Malvoideae</taxon>
        <taxon>Gossypium</taxon>
    </lineage>
</organism>
<dbReference type="SMART" id="SM00672">
    <property type="entry name" value="CAP10"/>
    <property type="match status" value="1"/>
</dbReference>
<evidence type="ECO:0000256" key="1">
    <source>
        <dbReference type="SAM" id="Phobius"/>
    </source>
</evidence>
<proteinExistence type="predicted"/>
<dbReference type="InterPro" id="IPR051091">
    <property type="entry name" value="O-Glucosyltr/Glycosyltrsf_90"/>
</dbReference>
<comment type="caution">
    <text evidence="3">The sequence shown here is derived from an EMBL/GenBank/DDBJ whole genome shotgun (WGS) entry which is preliminary data.</text>
</comment>
<dbReference type="PANTHER" id="PTHR12203">
    <property type="entry name" value="KDEL LYS-ASP-GLU-LEU CONTAINING - RELATED"/>
    <property type="match status" value="1"/>
</dbReference>
<dbReference type="InterPro" id="IPR006598">
    <property type="entry name" value="CAP10"/>
</dbReference>
<keyword evidence="1" id="KW-1133">Transmembrane helix</keyword>
<feature type="domain" description="Glycosyl transferase CAP10" evidence="2">
    <location>
        <begin position="67"/>
        <end position="292"/>
    </location>
</feature>
<dbReference type="PANTHER" id="PTHR12203:SF85">
    <property type="entry name" value="GLYCOSYLTRANSFERASE FAMILY 90 PROTEIN"/>
    <property type="match status" value="1"/>
</dbReference>
<keyword evidence="1" id="KW-0472">Membrane</keyword>
<accession>A0A9D3ZZG8</accession>
<dbReference type="OrthoDB" id="202415at2759"/>
<dbReference type="Pfam" id="PF05686">
    <property type="entry name" value="Glyco_transf_90"/>
    <property type="match status" value="1"/>
</dbReference>
<evidence type="ECO:0000313" key="3">
    <source>
        <dbReference type="EMBL" id="KAH1080916.1"/>
    </source>
</evidence>